<sequence length="239" mass="23723">MRIFTVSWTPAPPASEALAAQLVARGHTQVTTTRNTPTISPNTTSNPTAQVDPSARSSSPPPPATTTTAPGSGASNPDGSATSSTDRNVTGSCTVVRKVTSVRGSDPATGGTAGLGGPSSWEAEMRRGRFEVEIDWAGWVVLVIGVFLALGVIGSVGSGLSKAAEFVWEAIRLLAPLRAVPAGRSSPTAQAAAAAATTTTTGAATAVGAMTVAPKVAVPGGTPATGAAGRGLTPLQPWG</sequence>
<dbReference type="AlphaFoldDB" id="A0AAE0KGR9"/>
<keyword evidence="2" id="KW-1133">Transmembrane helix</keyword>
<protein>
    <submittedName>
        <fullName evidence="3">Uncharacterized protein</fullName>
    </submittedName>
</protein>
<dbReference type="EMBL" id="JAULSN010000003">
    <property type="protein sequence ID" value="KAK3375847.1"/>
    <property type="molecule type" value="Genomic_DNA"/>
</dbReference>
<evidence type="ECO:0000256" key="1">
    <source>
        <dbReference type="SAM" id="MobiDB-lite"/>
    </source>
</evidence>
<evidence type="ECO:0000313" key="3">
    <source>
        <dbReference type="EMBL" id="KAK3375847.1"/>
    </source>
</evidence>
<feature type="compositionally biased region" description="Polar residues" evidence="1">
    <location>
        <begin position="77"/>
        <end position="93"/>
    </location>
</feature>
<reference evidence="3" key="1">
    <citation type="journal article" date="2023" name="Mol. Phylogenet. Evol.">
        <title>Genome-scale phylogeny and comparative genomics of the fungal order Sordariales.</title>
        <authorList>
            <person name="Hensen N."/>
            <person name="Bonometti L."/>
            <person name="Westerberg I."/>
            <person name="Brannstrom I.O."/>
            <person name="Guillou S."/>
            <person name="Cros-Aarteil S."/>
            <person name="Calhoun S."/>
            <person name="Haridas S."/>
            <person name="Kuo A."/>
            <person name="Mondo S."/>
            <person name="Pangilinan J."/>
            <person name="Riley R."/>
            <person name="LaButti K."/>
            <person name="Andreopoulos B."/>
            <person name="Lipzen A."/>
            <person name="Chen C."/>
            <person name="Yan M."/>
            <person name="Daum C."/>
            <person name="Ng V."/>
            <person name="Clum A."/>
            <person name="Steindorff A."/>
            <person name="Ohm R.A."/>
            <person name="Martin F."/>
            <person name="Silar P."/>
            <person name="Natvig D.O."/>
            <person name="Lalanne C."/>
            <person name="Gautier V."/>
            <person name="Ament-Velasquez S.L."/>
            <person name="Kruys A."/>
            <person name="Hutchinson M.I."/>
            <person name="Powell A.J."/>
            <person name="Barry K."/>
            <person name="Miller A.N."/>
            <person name="Grigoriev I.V."/>
            <person name="Debuchy R."/>
            <person name="Gladieux P."/>
            <person name="Hiltunen Thoren M."/>
            <person name="Johannesson H."/>
        </authorList>
    </citation>
    <scope>NUCLEOTIDE SEQUENCE</scope>
    <source>
        <strain evidence="3">CBS 958.72</strain>
    </source>
</reference>
<keyword evidence="2" id="KW-0812">Transmembrane</keyword>
<organism evidence="3 4">
    <name type="scientific">Lasiosphaeria ovina</name>
    <dbReference type="NCBI Taxonomy" id="92902"/>
    <lineage>
        <taxon>Eukaryota</taxon>
        <taxon>Fungi</taxon>
        <taxon>Dikarya</taxon>
        <taxon>Ascomycota</taxon>
        <taxon>Pezizomycotina</taxon>
        <taxon>Sordariomycetes</taxon>
        <taxon>Sordariomycetidae</taxon>
        <taxon>Sordariales</taxon>
        <taxon>Lasiosphaeriaceae</taxon>
        <taxon>Lasiosphaeria</taxon>
    </lineage>
</organism>
<gene>
    <name evidence="3" type="ORF">B0T24DRAFT_698400</name>
</gene>
<accession>A0AAE0KGR9</accession>
<feature type="region of interest" description="Disordered" evidence="1">
    <location>
        <begin position="25"/>
        <end position="121"/>
    </location>
</feature>
<feature type="transmembrane region" description="Helical" evidence="2">
    <location>
        <begin position="136"/>
        <end position="156"/>
    </location>
</feature>
<reference evidence="3" key="2">
    <citation type="submission" date="2023-06" db="EMBL/GenBank/DDBJ databases">
        <authorList>
            <consortium name="Lawrence Berkeley National Laboratory"/>
            <person name="Haridas S."/>
            <person name="Hensen N."/>
            <person name="Bonometti L."/>
            <person name="Westerberg I."/>
            <person name="Brannstrom I.O."/>
            <person name="Guillou S."/>
            <person name="Cros-Aarteil S."/>
            <person name="Calhoun S."/>
            <person name="Kuo A."/>
            <person name="Mondo S."/>
            <person name="Pangilinan J."/>
            <person name="Riley R."/>
            <person name="Labutti K."/>
            <person name="Andreopoulos B."/>
            <person name="Lipzen A."/>
            <person name="Chen C."/>
            <person name="Yanf M."/>
            <person name="Daum C."/>
            <person name="Ng V."/>
            <person name="Clum A."/>
            <person name="Steindorff A."/>
            <person name="Ohm R."/>
            <person name="Martin F."/>
            <person name="Silar P."/>
            <person name="Natvig D."/>
            <person name="Lalanne C."/>
            <person name="Gautier V."/>
            <person name="Ament-Velasquez S.L."/>
            <person name="Kruys A."/>
            <person name="Hutchinson M.I."/>
            <person name="Powell A.J."/>
            <person name="Barry K."/>
            <person name="Miller A.N."/>
            <person name="Grigoriev I.V."/>
            <person name="Debuchy R."/>
            <person name="Gladieux P."/>
            <person name="Thoren M.H."/>
            <person name="Johannesson H."/>
        </authorList>
    </citation>
    <scope>NUCLEOTIDE SEQUENCE</scope>
    <source>
        <strain evidence="3">CBS 958.72</strain>
    </source>
</reference>
<evidence type="ECO:0000313" key="4">
    <source>
        <dbReference type="Proteomes" id="UP001287356"/>
    </source>
</evidence>
<feature type="compositionally biased region" description="Low complexity" evidence="1">
    <location>
        <begin position="31"/>
        <end position="58"/>
    </location>
</feature>
<keyword evidence="2" id="KW-0472">Membrane</keyword>
<proteinExistence type="predicted"/>
<evidence type="ECO:0000256" key="2">
    <source>
        <dbReference type="SAM" id="Phobius"/>
    </source>
</evidence>
<feature type="compositionally biased region" description="Low complexity" evidence="1">
    <location>
        <begin position="65"/>
        <end position="75"/>
    </location>
</feature>
<dbReference type="Proteomes" id="UP001287356">
    <property type="component" value="Unassembled WGS sequence"/>
</dbReference>
<comment type="caution">
    <text evidence="3">The sequence shown here is derived from an EMBL/GenBank/DDBJ whole genome shotgun (WGS) entry which is preliminary data.</text>
</comment>
<name>A0AAE0KGR9_9PEZI</name>
<keyword evidence="4" id="KW-1185">Reference proteome</keyword>